<reference evidence="3" key="1">
    <citation type="submission" date="2021-08" db="EMBL/GenBank/DDBJ databases">
        <authorList>
            <person name="Zhang H."/>
            <person name="Xu M."/>
            <person name="Yu Z."/>
            <person name="Yang L."/>
            <person name="Cai Y."/>
        </authorList>
    </citation>
    <scope>NUCLEOTIDE SEQUENCE</scope>
    <source>
        <strain evidence="3">CHL1</strain>
    </source>
</reference>
<evidence type="ECO:0000313" key="3">
    <source>
        <dbReference type="EMBL" id="QZN99310.1"/>
    </source>
</evidence>
<evidence type="ECO:0000256" key="1">
    <source>
        <dbReference type="SAM" id="Phobius"/>
    </source>
</evidence>
<dbReference type="Pfam" id="PF12158">
    <property type="entry name" value="DUF3592"/>
    <property type="match status" value="1"/>
</dbReference>
<dbReference type="KEGG" id="cmet:K6K41_21345"/>
<evidence type="ECO:0000259" key="2">
    <source>
        <dbReference type="Pfam" id="PF12158"/>
    </source>
</evidence>
<proteinExistence type="predicted"/>
<feature type="transmembrane region" description="Helical" evidence="1">
    <location>
        <begin position="7"/>
        <end position="28"/>
    </location>
</feature>
<dbReference type="AlphaFoldDB" id="A0A9E6ULT1"/>
<dbReference type="InterPro" id="IPR021994">
    <property type="entry name" value="DUF3592"/>
</dbReference>
<evidence type="ECO:0000313" key="4">
    <source>
        <dbReference type="Proteomes" id="UP000825701"/>
    </source>
</evidence>
<dbReference type="Proteomes" id="UP000825701">
    <property type="component" value="Chromosome"/>
</dbReference>
<organism evidence="3 4">
    <name type="scientific">Chenggangzhangella methanolivorans</name>
    <dbReference type="NCBI Taxonomy" id="1437009"/>
    <lineage>
        <taxon>Bacteria</taxon>
        <taxon>Pseudomonadati</taxon>
        <taxon>Pseudomonadota</taxon>
        <taxon>Alphaproteobacteria</taxon>
        <taxon>Hyphomicrobiales</taxon>
        <taxon>Methylopilaceae</taxon>
        <taxon>Chenggangzhangella</taxon>
    </lineage>
</organism>
<keyword evidence="1" id="KW-1133">Transmembrane helix</keyword>
<protein>
    <submittedName>
        <fullName evidence="3">DUF3592 domain-containing protein</fullName>
    </submittedName>
</protein>
<dbReference type="RefSeq" id="WP_261402359.1">
    <property type="nucleotide sequence ID" value="NZ_CP081869.1"/>
</dbReference>
<keyword evidence="4" id="KW-1185">Reference proteome</keyword>
<keyword evidence="1" id="KW-0472">Membrane</keyword>
<feature type="domain" description="DUF3592" evidence="2">
    <location>
        <begin position="40"/>
        <end position="108"/>
    </location>
</feature>
<keyword evidence="1" id="KW-0812">Transmembrane</keyword>
<sequence length="233" mass="25663">MRTLFYVGLIFALVGGLFTVVGAGLGIYQNRAYEGLREASGRVVANDYSRDSDGDGGYRAVVRFETADGRQVDIRSRVRSSPPAFDVGESVVVRYDPAVPDSARIDSFMERWFGPLIFGGLGGVFLAIGLGLLIARGLSRRRDARLRETGDRHVGRVLGVARNPSVQFNRQAAWRVEAEWSDGITGERRVALSRNLDFDPSPWLKSDVPVFVDRTNRGRTLVDVSEIEAAASR</sequence>
<accession>A0A9E6ULT1</accession>
<gene>
    <name evidence="3" type="ORF">K6K41_21345</name>
</gene>
<dbReference type="EMBL" id="CP081869">
    <property type="protein sequence ID" value="QZN99310.1"/>
    <property type="molecule type" value="Genomic_DNA"/>
</dbReference>
<feature type="transmembrane region" description="Helical" evidence="1">
    <location>
        <begin position="112"/>
        <end position="135"/>
    </location>
</feature>
<name>A0A9E6ULT1_9HYPH</name>